<evidence type="ECO:0000256" key="3">
    <source>
        <dbReference type="ARBA" id="ARBA00022741"/>
    </source>
</evidence>
<dbReference type="CDD" id="cd00009">
    <property type="entry name" value="AAA"/>
    <property type="match status" value="1"/>
</dbReference>
<dbReference type="GO" id="GO:0006281">
    <property type="term" value="P:DNA repair"/>
    <property type="evidence" value="ECO:0007669"/>
    <property type="project" value="TreeGrafter"/>
</dbReference>
<dbReference type="GO" id="GO:0005663">
    <property type="term" value="C:DNA replication factor C complex"/>
    <property type="evidence" value="ECO:0007669"/>
    <property type="project" value="TreeGrafter"/>
</dbReference>
<comment type="similarity">
    <text evidence="1">Belongs to the activator 1 small subunits family.</text>
</comment>
<dbReference type="SUPFAM" id="SSF48019">
    <property type="entry name" value="post-AAA+ oligomerization domain-like"/>
    <property type="match status" value="1"/>
</dbReference>
<dbReference type="GO" id="GO:0003689">
    <property type="term" value="F:DNA clamp loader activity"/>
    <property type="evidence" value="ECO:0007669"/>
    <property type="project" value="TreeGrafter"/>
</dbReference>
<name>A0A6G1S7F3_9ACAR</name>
<dbReference type="InterPro" id="IPR013748">
    <property type="entry name" value="Rep_factorC_C"/>
</dbReference>
<dbReference type="EMBL" id="GGYP01001547">
    <property type="protein sequence ID" value="MDE46318.1"/>
    <property type="molecule type" value="Transcribed_RNA"/>
</dbReference>
<evidence type="ECO:0000259" key="6">
    <source>
        <dbReference type="SMART" id="SM00382"/>
    </source>
</evidence>
<dbReference type="AlphaFoldDB" id="A0A6G1S7F3"/>
<dbReference type="GO" id="GO:0003677">
    <property type="term" value="F:DNA binding"/>
    <property type="evidence" value="ECO:0007669"/>
    <property type="project" value="InterPro"/>
</dbReference>
<dbReference type="Gene3D" id="1.20.272.10">
    <property type="match status" value="1"/>
</dbReference>
<evidence type="ECO:0000256" key="2">
    <source>
        <dbReference type="ARBA" id="ARBA00022705"/>
    </source>
</evidence>
<dbReference type="PANTHER" id="PTHR11669">
    <property type="entry name" value="REPLICATION FACTOR C / DNA POLYMERASE III GAMMA-TAU SUBUNIT"/>
    <property type="match status" value="1"/>
</dbReference>
<gene>
    <name evidence="7" type="primary">RFC2</name>
    <name evidence="7" type="ORF">g.8775</name>
</gene>
<accession>A0A6G1S7F3</accession>
<evidence type="ECO:0000256" key="4">
    <source>
        <dbReference type="ARBA" id="ARBA00022840"/>
    </source>
</evidence>
<keyword evidence="2" id="KW-0235">DNA replication</keyword>
<organism evidence="7">
    <name type="scientific">Aceria tosichella</name>
    <name type="common">wheat curl mite</name>
    <dbReference type="NCBI Taxonomy" id="561515"/>
    <lineage>
        <taxon>Eukaryota</taxon>
        <taxon>Metazoa</taxon>
        <taxon>Ecdysozoa</taxon>
        <taxon>Arthropoda</taxon>
        <taxon>Chelicerata</taxon>
        <taxon>Arachnida</taxon>
        <taxon>Acari</taxon>
        <taxon>Acariformes</taxon>
        <taxon>Trombidiformes</taxon>
        <taxon>Prostigmata</taxon>
        <taxon>Eupodina</taxon>
        <taxon>Eriophyoidea</taxon>
        <taxon>Eriophyidae</taxon>
        <taxon>Eriophyinae</taxon>
        <taxon>Aceriini</taxon>
        <taxon>Aceria</taxon>
    </lineage>
</organism>
<dbReference type="Pfam" id="PF00004">
    <property type="entry name" value="AAA"/>
    <property type="match status" value="1"/>
</dbReference>
<dbReference type="InterPro" id="IPR050238">
    <property type="entry name" value="DNA_Rep/Repair_Clamp_Loader"/>
</dbReference>
<dbReference type="GO" id="GO:0016887">
    <property type="term" value="F:ATP hydrolysis activity"/>
    <property type="evidence" value="ECO:0007669"/>
    <property type="project" value="InterPro"/>
</dbReference>
<keyword evidence="3" id="KW-0547">Nucleotide-binding</keyword>
<dbReference type="InterPro" id="IPR003959">
    <property type="entry name" value="ATPase_AAA_core"/>
</dbReference>
<keyword evidence="4" id="KW-0067">ATP-binding</keyword>
<dbReference type="GO" id="GO:0005634">
    <property type="term" value="C:nucleus"/>
    <property type="evidence" value="ECO:0007669"/>
    <property type="project" value="TreeGrafter"/>
</dbReference>
<dbReference type="SMART" id="SM00382">
    <property type="entry name" value="AAA"/>
    <property type="match status" value="1"/>
</dbReference>
<dbReference type="GO" id="GO:0005524">
    <property type="term" value="F:ATP binding"/>
    <property type="evidence" value="ECO:0007669"/>
    <property type="project" value="UniProtKB-KW"/>
</dbReference>
<evidence type="ECO:0000313" key="7">
    <source>
        <dbReference type="EMBL" id="MDE46318.1"/>
    </source>
</evidence>
<dbReference type="Gene3D" id="1.10.8.60">
    <property type="match status" value="1"/>
</dbReference>
<sequence>MAWVERFRPKEFEDIVGNEEAVARLAQFAKEGNMPNIILHGPPGCGKTTVILCMARKILGPNIKEAVLELNASNERGIDVVRNKIKMFAQTKITLEPGKQKLVILDEADAMTEAAQQALRRIIEIYSKTTRFAFACNIFDKIIEPIQSRCAIVRFNRLNDEQLKRKLVDICNLMNVKYDDKGIQAVIYTAQGDMRQAINNLQSTHDGFEEITEDKVFKVCDEPPPIVIAKIIESCLKRRLDEAENTLAHLYSLGYCTEDIVSGMFRVVKSYNMPEFTKLEYLKQIGIAQIRVVQGVNSMLQMKGLISHFASLPVAV</sequence>
<reference evidence="7" key="1">
    <citation type="submission" date="2018-10" db="EMBL/GenBank/DDBJ databases">
        <title>Transcriptome assembly of Aceria tosichella (Wheat curl mite) Type 2.</title>
        <authorList>
            <person name="Scully E.D."/>
            <person name="Geib S.M."/>
            <person name="Palmer N.A."/>
            <person name="Gupta A.K."/>
            <person name="Sarath G."/>
            <person name="Tatineni S."/>
        </authorList>
    </citation>
    <scope>NUCLEOTIDE SEQUENCE</scope>
    <source>
        <strain evidence="7">LincolnNE</strain>
    </source>
</reference>
<evidence type="ECO:0000256" key="1">
    <source>
        <dbReference type="ARBA" id="ARBA00005378"/>
    </source>
</evidence>
<dbReference type="InterPro" id="IPR027417">
    <property type="entry name" value="P-loop_NTPase"/>
</dbReference>
<dbReference type="PANTHER" id="PTHR11669:SF5">
    <property type="entry name" value="REPLICATION FACTOR C SUBUNIT 2"/>
    <property type="match status" value="1"/>
</dbReference>
<dbReference type="Pfam" id="PF08542">
    <property type="entry name" value="Rep_fac_C"/>
    <property type="match status" value="1"/>
</dbReference>
<evidence type="ECO:0000256" key="5">
    <source>
        <dbReference type="ARBA" id="ARBA00040745"/>
    </source>
</evidence>
<dbReference type="SUPFAM" id="SSF52540">
    <property type="entry name" value="P-loop containing nucleoside triphosphate hydrolases"/>
    <property type="match status" value="1"/>
</dbReference>
<dbReference type="CDD" id="cd18140">
    <property type="entry name" value="HLD_clamp_RFC"/>
    <property type="match status" value="1"/>
</dbReference>
<feature type="domain" description="AAA+ ATPase" evidence="6">
    <location>
        <begin position="33"/>
        <end position="159"/>
    </location>
</feature>
<dbReference type="FunFam" id="1.10.8.60:FF:000012">
    <property type="entry name" value="Replication factor C subunit 4"/>
    <property type="match status" value="1"/>
</dbReference>
<dbReference type="InterPro" id="IPR008921">
    <property type="entry name" value="DNA_pol3_clamp-load_cplx_C"/>
</dbReference>
<dbReference type="InterPro" id="IPR047854">
    <property type="entry name" value="RFC_lid"/>
</dbReference>
<dbReference type="GO" id="GO:0006261">
    <property type="term" value="P:DNA-templated DNA replication"/>
    <property type="evidence" value="ECO:0007669"/>
    <property type="project" value="TreeGrafter"/>
</dbReference>
<dbReference type="FunFam" id="3.40.50.300:FF:003154">
    <property type="entry name" value="Serine/threonine-protein phosphatase"/>
    <property type="match status" value="1"/>
</dbReference>
<protein>
    <recommendedName>
        <fullName evidence="5">Replication factor C subunit 2</fullName>
    </recommendedName>
</protein>
<proteinExistence type="inferred from homology"/>
<dbReference type="InterPro" id="IPR003593">
    <property type="entry name" value="AAA+_ATPase"/>
</dbReference>
<dbReference type="NCBIfam" id="NF001679">
    <property type="entry name" value="PRK00440.1"/>
    <property type="match status" value="1"/>
</dbReference>
<dbReference type="Gene3D" id="3.40.50.300">
    <property type="entry name" value="P-loop containing nucleotide triphosphate hydrolases"/>
    <property type="match status" value="1"/>
</dbReference>